<evidence type="ECO:0000256" key="10">
    <source>
        <dbReference type="SAM" id="SignalP"/>
    </source>
</evidence>
<evidence type="ECO:0000313" key="13">
    <source>
        <dbReference type="EMBL" id="KAF9790421.1"/>
    </source>
</evidence>
<dbReference type="GO" id="GO:0006397">
    <property type="term" value="P:mRNA processing"/>
    <property type="evidence" value="ECO:0007669"/>
    <property type="project" value="UniProtKB-KW"/>
</dbReference>
<dbReference type="GO" id="GO:0005737">
    <property type="term" value="C:cytoplasm"/>
    <property type="evidence" value="ECO:0007669"/>
    <property type="project" value="UniProtKB-SubCell"/>
</dbReference>
<dbReference type="PANTHER" id="PTHR12786:SF1">
    <property type="entry name" value="SPLICING REGULATOR SDE2"/>
    <property type="match status" value="1"/>
</dbReference>
<comment type="similarity">
    <text evidence="3">Belongs to the SDE2 family.</text>
</comment>
<keyword evidence="4" id="KW-0963">Cytoplasm</keyword>
<feature type="region of interest" description="Disordered" evidence="9">
    <location>
        <begin position="160"/>
        <end position="181"/>
    </location>
</feature>
<dbReference type="InterPro" id="IPR053822">
    <property type="entry name" value="SDE2-like_dom"/>
</dbReference>
<reference evidence="13" key="2">
    <citation type="submission" date="2020-11" db="EMBL/GenBank/DDBJ databases">
        <authorList>
            <consortium name="DOE Joint Genome Institute"/>
            <person name="Kuo A."/>
            <person name="Miyauchi S."/>
            <person name="Kiss E."/>
            <person name="Drula E."/>
            <person name="Kohler A."/>
            <person name="Sanchez-Garcia M."/>
            <person name="Andreopoulos B."/>
            <person name="Barry K.W."/>
            <person name="Bonito G."/>
            <person name="Buee M."/>
            <person name="Carver A."/>
            <person name="Chen C."/>
            <person name="Cichocki N."/>
            <person name="Clum A."/>
            <person name="Culley D."/>
            <person name="Crous P.W."/>
            <person name="Fauchery L."/>
            <person name="Girlanda M."/>
            <person name="Hayes R."/>
            <person name="Keri Z."/>
            <person name="Labutti K."/>
            <person name="Lipzen A."/>
            <person name="Lombard V."/>
            <person name="Magnuson J."/>
            <person name="Maillard F."/>
            <person name="Morin E."/>
            <person name="Murat C."/>
            <person name="Nolan M."/>
            <person name="Ohm R."/>
            <person name="Pangilinan J."/>
            <person name="Pereira M."/>
            <person name="Perotto S."/>
            <person name="Peter M."/>
            <person name="Riley R."/>
            <person name="Sitrit Y."/>
            <person name="Stielow B."/>
            <person name="Szollosi G."/>
            <person name="Zifcakova L."/>
            <person name="Stursova M."/>
            <person name="Spatafora J.W."/>
            <person name="Tedersoo L."/>
            <person name="Vaario L.-M."/>
            <person name="Yamada A."/>
            <person name="Yan M."/>
            <person name="Wang P."/>
            <person name="Xu J."/>
            <person name="Bruns T."/>
            <person name="Baldrian P."/>
            <person name="Vilgalys R."/>
            <person name="Henrissat B."/>
            <person name="Grigoriev I.V."/>
            <person name="Hibbett D."/>
            <person name="Nagy L.G."/>
            <person name="Martin F.M."/>
        </authorList>
    </citation>
    <scope>NUCLEOTIDE SEQUENCE</scope>
    <source>
        <strain evidence="13">UH-Tt-Lm1</strain>
    </source>
</reference>
<gene>
    <name evidence="13" type="ORF">BJ322DRAFT_1104077</name>
</gene>
<dbReference type="InterPro" id="IPR024974">
    <property type="entry name" value="Sde2_N"/>
</dbReference>
<dbReference type="Pfam" id="PF22782">
    <property type="entry name" value="SDE2"/>
    <property type="match status" value="1"/>
</dbReference>
<evidence type="ECO:0000313" key="14">
    <source>
        <dbReference type="Proteomes" id="UP000736335"/>
    </source>
</evidence>
<evidence type="ECO:0000256" key="7">
    <source>
        <dbReference type="ARBA" id="ARBA00023242"/>
    </source>
</evidence>
<evidence type="ECO:0000256" key="1">
    <source>
        <dbReference type="ARBA" id="ARBA00004123"/>
    </source>
</evidence>
<proteinExistence type="inferred from homology"/>
<evidence type="ECO:0000256" key="6">
    <source>
        <dbReference type="ARBA" id="ARBA00023187"/>
    </source>
</evidence>
<evidence type="ECO:0000256" key="4">
    <source>
        <dbReference type="ARBA" id="ARBA00022490"/>
    </source>
</evidence>
<feature type="domain" description="SDE2-like" evidence="12">
    <location>
        <begin position="86"/>
        <end position="196"/>
    </location>
</feature>
<feature type="chain" id="PRO_5040257852" evidence="10">
    <location>
        <begin position="22"/>
        <end position="253"/>
    </location>
</feature>
<evidence type="ECO:0000259" key="11">
    <source>
        <dbReference type="Pfam" id="PF13019"/>
    </source>
</evidence>
<keyword evidence="8" id="KW-0131">Cell cycle</keyword>
<dbReference type="AlphaFoldDB" id="A0A9P6HNH5"/>
<feature type="domain" description="Sde2 ubiquitin" evidence="11">
    <location>
        <begin position="6"/>
        <end position="85"/>
    </location>
</feature>
<keyword evidence="5" id="KW-0507">mRNA processing</keyword>
<accession>A0A9P6HNH5</accession>
<evidence type="ECO:0000256" key="2">
    <source>
        <dbReference type="ARBA" id="ARBA00004496"/>
    </source>
</evidence>
<organism evidence="13 14">
    <name type="scientific">Thelephora terrestris</name>
    <dbReference type="NCBI Taxonomy" id="56493"/>
    <lineage>
        <taxon>Eukaryota</taxon>
        <taxon>Fungi</taxon>
        <taxon>Dikarya</taxon>
        <taxon>Basidiomycota</taxon>
        <taxon>Agaricomycotina</taxon>
        <taxon>Agaricomycetes</taxon>
        <taxon>Thelephorales</taxon>
        <taxon>Thelephoraceae</taxon>
        <taxon>Thelephora</taxon>
    </lineage>
</organism>
<keyword evidence="6" id="KW-0508">mRNA splicing</keyword>
<keyword evidence="14" id="KW-1185">Reference proteome</keyword>
<dbReference type="PANTHER" id="PTHR12786">
    <property type="entry name" value="SPLICING FACTOR SF3A-RELATED"/>
    <property type="match status" value="1"/>
</dbReference>
<evidence type="ECO:0000256" key="3">
    <source>
        <dbReference type="ARBA" id="ARBA00008726"/>
    </source>
</evidence>
<feature type="signal peptide" evidence="10">
    <location>
        <begin position="1"/>
        <end position="21"/>
    </location>
</feature>
<feature type="region of interest" description="Disordered" evidence="9">
    <location>
        <begin position="95"/>
        <end position="115"/>
    </location>
</feature>
<name>A0A9P6HNH5_9AGAM</name>
<keyword evidence="7" id="KW-0539">Nucleus</keyword>
<comment type="subcellular location">
    <subcellularLocation>
        <location evidence="2">Cytoplasm</location>
    </subcellularLocation>
    <subcellularLocation>
        <location evidence="1">Nucleus</location>
    </subcellularLocation>
</comment>
<reference evidence="13" key="1">
    <citation type="journal article" date="2020" name="Nat. Commun.">
        <title>Large-scale genome sequencing of mycorrhizal fungi provides insights into the early evolution of symbiotic traits.</title>
        <authorList>
            <person name="Miyauchi S."/>
            <person name="Kiss E."/>
            <person name="Kuo A."/>
            <person name="Drula E."/>
            <person name="Kohler A."/>
            <person name="Sanchez-Garcia M."/>
            <person name="Morin E."/>
            <person name="Andreopoulos B."/>
            <person name="Barry K.W."/>
            <person name="Bonito G."/>
            <person name="Buee M."/>
            <person name="Carver A."/>
            <person name="Chen C."/>
            <person name="Cichocki N."/>
            <person name="Clum A."/>
            <person name="Culley D."/>
            <person name="Crous P.W."/>
            <person name="Fauchery L."/>
            <person name="Girlanda M."/>
            <person name="Hayes R.D."/>
            <person name="Keri Z."/>
            <person name="LaButti K."/>
            <person name="Lipzen A."/>
            <person name="Lombard V."/>
            <person name="Magnuson J."/>
            <person name="Maillard F."/>
            <person name="Murat C."/>
            <person name="Nolan M."/>
            <person name="Ohm R.A."/>
            <person name="Pangilinan J."/>
            <person name="Pereira M.F."/>
            <person name="Perotto S."/>
            <person name="Peter M."/>
            <person name="Pfister S."/>
            <person name="Riley R."/>
            <person name="Sitrit Y."/>
            <person name="Stielow J.B."/>
            <person name="Szollosi G."/>
            <person name="Zifcakova L."/>
            <person name="Stursova M."/>
            <person name="Spatafora J.W."/>
            <person name="Tedersoo L."/>
            <person name="Vaario L.M."/>
            <person name="Yamada A."/>
            <person name="Yan M."/>
            <person name="Wang P."/>
            <person name="Xu J."/>
            <person name="Bruns T."/>
            <person name="Baldrian P."/>
            <person name="Vilgalys R."/>
            <person name="Dunand C."/>
            <person name="Henrissat B."/>
            <person name="Grigoriev I.V."/>
            <person name="Hibbett D."/>
            <person name="Nagy L.G."/>
            <person name="Martin F.M."/>
        </authorList>
    </citation>
    <scope>NUCLEOTIDE SEQUENCE</scope>
    <source>
        <strain evidence="13">UH-Tt-Lm1</strain>
    </source>
</reference>
<dbReference type="GO" id="GO:0005634">
    <property type="term" value="C:nucleus"/>
    <property type="evidence" value="ECO:0007669"/>
    <property type="project" value="UniProtKB-SubCell"/>
</dbReference>
<dbReference type="Pfam" id="PF13019">
    <property type="entry name" value="Sde2_N_Ubi_yeast"/>
    <property type="match status" value="1"/>
</dbReference>
<evidence type="ECO:0000256" key="5">
    <source>
        <dbReference type="ARBA" id="ARBA00022664"/>
    </source>
</evidence>
<sequence>MSHSATVLVSTFAPFSTLCLSVSSETAFGDLYEILAEKYPDLPNPHDLLLRPTSNFVPSPTTPLSSFPQDGGLHQISLQLLPRLLGGKGGFGSQLRAAGGRMSSQKTSNNDSCRDLTGRRLSTIKEAKKLAEYIESEPARKKAEAEAKKAKLQALEKKLGITKDGESGHNKKRRLDDDEYVEQSKEIVENVKSAVSAALLKKKKKAKVSHVPSQSANAPGPSSGPTSKLPAESVETPEEAKSIPVPNLAAVGA</sequence>
<dbReference type="InterPro" id="IPR051421">
    <property type="entry name" value="RNA_Proc_DNA_Dmg_Regulator"/>
</dbReference>
<evidence type="ECO:0000256" key="8">
    <source>
        <dbReference type="ARBA" id="ARBA00023306"/>
    </source>
</evidence>
<dbReference type="GO" id="GO:0008380">
    <property type="term" value="P:RNA splicing"/>
    <property type="evidence" value="ECO:0007669"/>
    <property type="project" value="UniProtKB-KW"/>
</dbReference>
<dbReference type="EMBL" id="WIUZ02000002">
    <property type="protein sequence ID" value="KAF9790421.1"/>
    <property type="molecule type" value="Genomic_DNA"/>
</dbReference>
<feature type="compositionally biased region" description="Basic and acidic residues" evidence="9">
    <location>
        <begin position="160"/>
        <end position="169"/>
    </location>
</feature>
<evidence type="ECO:0000256" key="9">
    <source>
        <dbReference type="SAM" id="MobiDB-lite"/>
    </source>
</evidence>
<feature type="compositionally biased region" description="Polar residues" evidence="9">
    <location>
        <begin position="102"/>
        <end position="111"/>
    </location>
</feature>
<protein>
    <submittedName>
        <fullName evidence="13">Telomere stability and silencing-domain-containing protein</fullName>
    </submittedName>
</protein>
<feature type="region of interest" description="Disordered" evidence="9">
    <location>
        <begin position="201"/>
        <end position="253"/>
    </location>
</feature>
<evidence type="ECO:0000259" key="12">
    <source>
        <dbReference type="Pfam" id="PF22782"/>
    </source>
</evidence>
<dbReference type="OrthoDB" id="547031at2759"/>
<dbReference type="Proteomes" id="UP000736335">
    <property type="component" value="Unassembled WGS sequence"/>
</dbReference>
<comment type="caution">
    <text evidence="13">The sequence shown here is derived from an EMBL/GenBank/DDBJ whole genome shotgun (WGS) entry which is preliminary data.</text>
</comment>
<keyword evidence="10" id="KW-0732">Signal</keyword>